<feature type="non-terminal residue" evidence="3">
    <location>
        <position position="261"/>
    </location>
</feature>
<keyword evidence="4" id="KW-1185">Reference proteome</keyword>
<comment type="similarity">
    <text evidence="1">Belongs to the CutC family.</text>
</comment>
<accession>A0A0C3PU27</accession>
<dbReference type="SUPFAM" id="SSF110395">
    <property type="entry name" value="CutC-like"/>
    <property type="match status" value="1"/>
</dbReference>
<evidence type="ECO:0000256" key="1">
    <source>
        <dbReference type="ARBA" id="ARBA00007768"/>
    </source>
</evidence>
<evidence type="ECO:0000313" key="4">
    <source>
        <dbReference type="Proteomes" id="UP000053257"/>
    </source>
</evidence>
<dbReference type="InterPro" id="IPR005627">
    <property type="entry name" value="CutC-like"/>
</dbReference>
<protein>
    <recommendedName>
        <fullName evidence="2">Copper homeostasis protein cutC homolog</fullName>
    </recommendedName>
</protein>
<organism evidence="3 4">
    <name type="scientific">Phlebiopsis gigantea (strain 11061_1 CR5-6)</name>
    <name type="common">White-rot fungus</name>
    <name type="synonym">Peniophora gigantea</name>
    <dbReference type="NCBI Taxonomy" id="745531"/>
    <lineage>
        <taxon>Eukaryota</taxon>
        <taxon>Fungi</taxon>
        <taxon>Dikarya</taxon>
        <taxon>Basidiomycota</taxon>
        <taxon>Agaricomycotina</taxon>
        <taxon>Agaricomycetes</taxon>
        <taxon>Polyporales</taxon>
        <taxon>Phanerochaetaceae</taxon>
        <taxon>Phlebiopsis</taxon>
    </lineage>
</organism>
<reference evidence="3 4" key="1">
    <citation type="journal article" date="2014" name="PLoS Genet.">
        <title>Analysis of the Phlebiopsis gigantea genome, transcriptome and secretome provides insight into its pioneer colonization strategies of wood.</title>
        <authorList>
            <person name="Hori C."/>
            <person name="Ishida T."/>
            <person name="Igarashi K."/>
            <person name="Samejima M."/>
            <person name="Suzuki H."/>
            <person name="Master E."/>
            <person name="Ferreira P."/>
            <person name="Ruiz-Duenas F.J."/>
            <person name="Held B."/>
            <person name="Canessa P."/>
            <person name="Larrondo L.F."/>
            <person name="Schmoll M."/>
            <person name="Druzhinina I.S."/>
            <person name="Kubicek C.P."/>
            <person name="Gaskell J.A."/>
            <person name="Kersten P."/>
            <person name="St John F."/>
            <person name="Glasner J."/>
            <person name="Sabat G."/>
            <person name="Splinter BonDurant S."/>
            <person name="Syed K."/>
            <person name="Yadav J."/>
            <person name="Mgbeahuruike A.C."/>
            <person name="Kovalchuk A."/>
            <person name="Asiegbu F.O."/>
            <person name="Lackner G."/>
            <person name="Hoffmeister D."/>
            <person name="Rencoret J."/>
            <person name="Gutierrez A."/>
            <person name="Sun H."/>
            <person name="Lindquist E."/>
            <person name="Barry K."/>
            <person name="Riley R."/>
            <person name="Grigoriev I.V."/>
            <person name="Henrissat B."/>
            <person name="Kues U."/>
            <person name="Berka R.M."/>
            <person name="Martinez A.T."/>
            <person name="Covert S.F."/>
            <person name="Blanchette R.A."/>
            <person name="Cullen D."/>
        </authorList>
    </citation>
    <scope>NUCLEOTIDE SEQUENCE [LARGE SCALE GENOMIC DNA]</scope>
    <source>
        <strain evidence="3 4">11061_1 CR5-6</strain>
    </source>
</reference>
<dbReference type="InterPro" id="IPR036822">
    <property type="entry name" value="CutC-like_dom_sf"/>
</dbReference>
<gene>
    <name evidence="3" type="ORF">PHLGIDRAFT_83925</name>
</gene>
<dbReference type="EMBL" id="KN840448">
    <property type="protein sequence ID" value="KIP11138.1"/>
    <property type="molecule type" value="Genomic_DNA"/>
</dbReference>
<proteinExistence type="inferred from homology"/>
<dbReference type="PANTHER" id="PTHR12598:SF0">
    <property type="entry name" value="COPPER HOMEOSTASIS PROTEIN CUTC HOMOLOG"/>
    <property type="match status" value="1"/>
</dbReference>
<dbReference type="HOGENOM" id="CLU_050555_3_2_1"/>
<dbReference type="PANTHER" id="PTHR12598">
    <property type="entry name" value="COPPER HOMEOSTASIS PROTEIN CUTC"/>
    <property type="match status" value="1"/>
</dbReference>
<dbReference type="AlphaFoldDB" id="A0A0C3PU27"/>
<dbReference type="OrthoDB" id="7392499at2759"/>
<dbReference type="Proteomes" id="UP000053257">
    <property type="component" value="Unassembled WGS sequence"/>
</dbReference>
<dbReference type="Gene3D" id="3.20.20.380">
    <property type="entry name" value="Copper homeostasis (CutC) domain"/>
    <property type="match status" value="1"/>
</dbReference>
<dbReference type="Pfam" id="PF03932">
    <property type="entry name" value="CutC"/>
    <property type="match status" value="1"/>
</dbReference>
<evidence type="ECO:0000313" key="3">
    <source>
        <dbReference type="EMBL" id="KIP11138.1"/>
    </source>
</evidence>
<dbReference type="GO" id="GO:0005507">
    <property type="term" value="F:copper ion binding"/>
    <property type="evidence" value="ECO:0007669"/>
    <property type="project" value="TreeGrafter"/>
</dbReference>
<dbReference type="STRING" id="745531.A0A0C3PU27"/>
<sequence length="261" mass="27996">MTRILVEVCVDSVESAIAAVNGGADRLELCGNLGLGGGTTPSIGSYRAVRKAAKDVPIMVMIRPRTGDFLYSMHEQQVMLDDIAQFKAEGAMGVVFGALSKEGDVDIGTTIRLLAAARPMEVCFHRAIDMTLDPVEAFRALKAIPGITRVLTSGHSERAPSERSLEILKTFFEMNSTNAHSSFKPSILPGSGINPKTIGTVMDALLPLGLREVHLSAGAWLASEMIHKPEGMGMGVGGEGEWGIWRTKEHVVRAVRQAVDD</sequence>
<name>A0A0C3PU27_PHLG1</name>
<evidence type="ECO:0000256" key="2">
    <source>
        <dbReference type="ARBA" id="ARBA00019014"/>
    </source>
</evidence>
<dbReference type="HAMAP" id="MF_00795">
    <property type="entry name" value="CutC"/>
    <property type="match status" value="1"/>
</dbReference>